<sequence>MRRSSLRSNGTPSSSRHDSIEPAVSSGNRLTRSASSRNLSATPQPNDSDVVGSDAGDSVTSKKPRGRPRKSLLAESMTNSTSSSFVDDVPAPARRSGRPRKSTTATSVSLSSAPTPLNASSEDDLSTPPTSNLPTPLATDLYAPAVKSGSSSLMVVEIPTRNGRLDGANRERGLRSSQFSMVSNARNRKSEIGDSDEDEDEFSDNSPDAQVARRLQREENAKTLPPRTLGLPADHRTLRQSLTNQTSLAPSVEGLLQMRQLGRAGLPKELNLSYPILRISLMWMKSLLVV</sequence>
<feature type="compositionally biased region" description="Polar residues" evidence="1">
    <location>
        <begin position="175"/>
        <end position="185"/>
    </location>
</feature>
<dbReference type="GO" id="GO:0003677">
    <property type="term" value="F:DNA binding"/>
    <property type="evidence" value="ECO:0007669"/>
    <property type="project" value="InterPro"/>
</dbReference>
<name>A0A8H7NLE7_BIOOC</name>
<proteinExistence type="predicted"/>
<feature type="compositionally biased region" description="Acidic residues" evidence="1">
    <location>
        <begin position="193"/>
        <end position="203"/>
    </location>
</feature>
<feature type="region of interest" description="Disordered" evidence="1">
    <location>
        <begin position="163"/>
        <end position="209"/>
    </location>
</feature>
<dbReference type="EMBL" id="JADCTT010000002">
    <property type="protein sequence ID" value="KAF9757780.1"/>
    <property type="molecule type" value="Genomic_DNA"/>
</dbReference>
<organism evidence="2 3">
    <name type="scientific">Bionectria ochroleuca</name>
    <name type="common">Gliocladium roseum</name>
    <dbReference type="NCBI Taxonomy" id="29856"/>
    <lineage>
        <taxon>Eukaryota</taxon>
        <taxon>Fungi</taxon>
        <taxon>Dikarya</taxon>
        <taxon>Ascomycota</taxon>
        <taxon>Pezizomycotina</taxon>
        <taxon>Sordariomycetes</taxon>
        <taxon>Hypocreomycetidae</taxon>
        <taxon>Hypocreales</taxon>
        <taxon>Bionectriaceae</taxon>
        <taxon>Clonostachys</taxon>
    </lineage>
</organism>
<feature type="compositionally biased region" description="Polar residues" evidence="1">
    <location>
        <begin position="76"/>
        <end position="85"/>
    </location>
</feature>
<evidence type="ECO:0000313" key="3">
    <source>
        <dbReference type="Proteomes" id="UP000616885"/>
    </source>
</evidence>
<dbReference type="AlphaFoldDB" id="A0A8H7NLE7"/>
<dbReference type="PRINTS" id="PR00929">
    <property type="entry name" value="ATHOOK"/>
</dbReference>
<gene>
    <name evidence="2" type="ORF">IM811_008724</name>
</gene>
<protein>
    <submittedName>
        <fullName evidence="2">Uncharacterized protein</fullName>
    </submittedName>
</protein>
<dbReference type="InterPro" id="IPR017956">
    <property type="entry name" value="AT_hook_DNA-bd_motif"/>
</dbReference>
<evidence type="ECO:0000256" key="1">
    <source>
        <dbReference type="SAM" id="MobiDB-lite"/>
    </source>
</evidence>
<feature type="compositionally biased region" description="Polar residues" evidence="1">
    <location>
        <begin position="1"/>
        <end position="14"/>
    </location>
</feature>
<feature type="compositionally biased region" description="Basic and acidic residues" evidence="1">
    <location>
        <begin position="163"/>
        <end position="174"/>
    </location>
</feature>
<feature type="compositionally biased region" description="Low complexity" evidence="1">
    <location>
        <begin position="102"/>
        <end position="117"/>
    </location>
</feature>
<evidence type="ECO:0000313" key="2">
    <source>
        <dbReference type="EMBL" id="KAF9757780.1"/>
    </source>
</evidence>
<reference evidence="2" key="1">
    <citation type="submission" date="2020-10" db="EMBL/GenBank/DDBJ databases">
        <title>High-Quality Genome Resource of Clonostachys rosea strain S41 by Oxford Nanopore Long-Read Sequencing.</title>
        <authorList>
            <person name="Wang H."/>
        </authorList>
    </citation>
    <scope>NUCLEOTIDE SEQUENCE</scope>
    <source>
        <strain evidence="2">S41</strain>
    </source>
</reference>
<feature type="compositionally biased region" description="Low complexity" evidence="1">
    <location>
        <begin position="47"/>
        <end position="61"/>
    </location>
</feature>
<accession>A0A8H7NLE7</accession>
<feature type="compositionally biased region" description="Low complexity" evidence="1">
    <location>
        <begin position="126"/>
        <end position="138"/>
    </location>
</feature>
<dbReference type="Proteomes" id="UP000616885">
    <property type="component" value="Unassembled WGS sequence"/>
</dbReference>
<feature type="region of interest" description="Disordered" evidence="1">
    <location>
        <begin position="1"/>
        <end position="138"/>
    </location>
</feature>
<comment type="caution">
    <text evidence="2">The sequence shown here is derived from an EMBL/GenBank/DDBJ whole genome shotgun (WGS) entry which is preliminary data.</text>
</comment>
<feature type="compositionally biased region" description="Polar residues" evidence="1">
    <location>
        <begin position="25"/>
        <end position="46"/>
    </location>
</feature>